<dbReference type="PROSITE" id="PS50110">
    <property type="entry name" value="RESPONSE_REGULATORY"/>
    <property type="match status" value="1"/>
</dbReference>
<dbReference type="Gene3D" id="1.10.287.130">
    <property type="match status" value="1"/>
</dbReference>
<evidence type="ECO:0000256" key="5">
    <source>
        <dbReference type="ARBA" id="ARBA00022777"/>
    </source>
</evidence>
<dbReference type="InterPro" id="IPR005467">
    <property type="entry name" value="His_kinase_dom"/>
</dbReference>
<proteinExistence type="predicted"/>
<sequence length="742" mass="82413">MADTAAASAAAPIHVLLVDDAVASSETMAAFLEQEGDFSVELAATGTEGLRRLHDEDTDYDCVVSDYQIPGMDGLELLAAVREEWPKLPFLLLTDYGNESIASEAISAGVTDYVKKRSSTKRRDVLMNRITNAVTKHRAEKTLERERVLTRQALDSINDIFYIANADGTLRYWNDQLSSLTGYDNDEIADMRIHDFLAGNANDGQSVPEPRLELPPEESCTIEATIQTAGGEQVPHECTVTPLADAVEKDGGVVGVARNLVERKEREEELRTLKERFELATEGANLGVWDWDMNTDDVEYNDNWATMLGHEPAEISSALDEWRRRVHPDDVETVQAALRDHIEGGTEYYDTELRMQTAGGDWKWIRDIGQVVERDADGTPVRAVGIHLDIDDKKRTEQALREKRDIFTQGPTVVFRWENDGSSTISYVSKNVEDVFGYSVADLESQPFRPLVHYEDVERVVSKTKTAMANGDDQVKHDPYRIITAEGEVRWVLDHTTLVWAGDDVSHRLGYLIDITERKERQQRLERKNEQLDEFASVVSHDLRNPMNVAEGRVELAQMACDCGNDHLSDAGDAFDRMHALVDDLLTLARQGDTITEPGPVDLSALVSACWCSVDTADAELEADTPTVVLADRSRLKQLIENLFRNAVEHGGRDVTVTVGELDDRNGFYIADDGPGIPDDKREDVFEHGYSTADSGTGFGLAIVREIAEAHEWSLNVTESDGGGARIELANMSIDNTTEGNG</sequence>
<dbReference type="SUPFAM" id="SSF47384">
    <property type="entry name" value="Homodimeric domain of signal transducing histidine kinase"/>
    <property type="match status" value="1"/>
</dbReference>
<feature type="domain" description="PAS" evidence="9">
    <location>
        <begin position="399"/>
        <end position="471"/>
    </location>
</feature>
<feature type="domain" description="PAS" evidence="9">
    <location>
        <begin position="146"/>
        <end position="188"/>
    </location>
</feature>
<feature type="modified residue" description="4-aspartylphosphate" evidence="6">
    <location>
        <position position="66"/>
    </location>
</feature>
<dbReference type="Pfam" id="PF00072">
    <property type="entry name" value="Response_reg"/>
    <property type="match status" value="1"/>
</dbReference>
<dbReference type="InterPro" id="IPR001789">
    <property type="entry name" value="Sig_transdc_resp-reg_receiver"/>
</dbReference>
<keyword evidence="3 6" id="KW-0597">Phosphoprotein</keyword>
<dbReference type="Pfam" id="PF13426">
    <property type="entry name" value="PAS_9"/>
    <property type="match status" value="1"/>
</dbReference>
<dbReference type="PANTHER" id="PTHR43304:SF1">
    <property type="entry name" value="PAC DOMAIN-CONTAINING PROTEIN"/>
    <property type="match status" value="1"/>
</dbReference>
<feature type="domain" description="PAC" evidence="10">
    <location>
        <begin position="476"/>
        <end position="527"/>
    </location>
</feature>
<dbReference type="Pfam" id="PF02518">
    <property type="entry name" value="HATPase_c"/>
    <property type="match status" value="1"/>
</dbReference>
<comment type="catalytic activity">
    <reaction evidence="1">
        <text>ATP + protein L-histidine = ADP + protein N-phospho-L-histidine.</text>
        <dbReference type="EC" id="2.7.13.3"/>
    </reaction>
</comment>
<dbReference type="NCBIfam" id="TIGR00229">
    <property type="entry name" value="sensory_box"/>
    <property type="match status" value="3"/>
</dbReference>
<evidence type="ECO:0000256" key="4">
    <source>
        <dbReference type="ARBA" id="ARBA00022679"/>
    </source>
</evidence>
<keyword evidence="11" id="KW-0614">Plasmid</keyword>
<dbReference type="SMART" id="SM00387">
    <property type="entry name" value="HATPase_c"/>
    <property type="match status" value="1"/>
</dbReference>
<keyword evidence="4 11" id="KW-0808">Transferase</keyword>
<geneLocation type="plasmid" evidence="11 12">
    <name>PL131</name>
</geneLocation>
<dbReference type="SMART" id="SM00091">
    <property type="entry name" value="PAS"/>
    <property type="match status" value="3"/>
</dbReference>
<dbReference type="SMART" id="SM00388">
    <property type="entry name" value="HisKA"/>
    <property type="match status" value="1"/>
</dbReference>
<dbReference type="PROSITE" id="PS50112">
    <property type="entry name" value="PAS"/>
    <property type="match status" value="3"/>
</dbReference>
<dbReference type="EC" id="2.7.13.3" evidence="2"/>
<dbReference type="PROSITE" id="PS50113">
    <property type="entry name" value="PAC"/>
    <property type="match status" value="3"/>
</dbReference>
<feature type="domain" description="PAS" evidence="9">
    <location>
        <begin position="273"/>
        <end position="345"/>
    </location>
</feature>
<dbReference type="SUPFAM" id="SSF55785">
    <property type="entry name" value="PYP-like sensor domain (PAS domain)"/>
    <property type="match status" value="3"/>
</dbReference>
<dbReference type="SMART" id="SM00448">
    <property type="entry name" value="REC"/>
    <property type="match status" value="1"/>
</dbReference>
<evidence type="ECO:0000256" key="3">
    <source>
        <dbReference type="ARBA" id="ARBA00022553"/>
    </source>
</evidence>
<organism evidence="11 12">
    <name type="scientific">Natronomonas pharaonis (strain ATCC 35678 / DSM 2160 / CIP 103997 / JCM 8858 / NBRC 14720 / NCIMB 2260 / Gabara)</name>
    <name type="common">Halobacterium pharaonis</name>
    <dbReference type="NCBI Taxonomy" id="348780"/>
    <lineage>
        <taxon>Archaea</taxon>
        <taxon>Methanobacteriati</taxon>
        <taxon>Methanobacteriota</taxon>
        <taxon>Stenosarchaea group</taxon>
        <taxon>Halobacteria</taxon>
        <taxon>Halobacteriales</taxon>
        <taxon>Natronomonadaceae</taxon>
        <taxon>Natronomonas</taxon>
    </lineage>
</organism>
<evidence type="ECO:0000259" key="9">
    <source>
        <dbReference type="PROSITE" id="PS50112"/>
    </source>
</evidence>
<dbReference type="EnsemblBacteria" id="CAI50881">
    <property type="protein sequence ID" value="CAI50881"/>
    <property type="gene ID" value="NP_6202A"/>
</dbReference>
<dbReference type="RefSeq" id="WP_011324479.1">
    <property type="nucleotide sequence ID" value="NC_007427.1"/>
</dbReference>
<name>Q3ILY8_NATPD</name>
<dbReference type="CDD" id="cd00075">
    <property type="entry name" value="HATPase"/>
    <property type="match status" value="1"/>
</dbReference>
<dbReference type="InterPro" id="IPR001610">
    <property type="entry name" value="PAC"/>
</dbReference>
<feature type="domain" description="PAC" evidence="10">
    <location>
        <begin position="349"/>
        <end position="402"/>
    </location>
</feature>
<dbReference type="GeneID" id="3694640"/>
<dbReference type="InterPro" id="IPR003661">
    <property type="entry name" value="HisK_dim/P_dom"/>
</dbReference>
<dbReference type="Proteomes" id="UP000002698">
    <property type="component" value="Plasmid PL131"/>
</dbReference>
<protein>
    <recommendedName>
        <fullName evidence="2">histidine kinase</fullName>
        <ecNumber evidence="2">2.7.13.3</ecNumber>
    </recommendedName>
</protein>
<dbReference type="Gene3D" id="3.30.565.10">
    <property type="entry name" value="Histidine kinase-like ATPase, C-terminal domain"/>
    <property type="match status" value="1"/>
</dbReference>
<keyword evidence="12" id="KW-1185">Reference proteome</keyword>
<dbReference type="OrthoDB" id="8127at2157"/>
<evidence type="ECO:0000259" key="8">
    <source>
        <dbReference type="PROSITE" id="PS50110"/>
    </source>
</evidence>
<dbReference type="PANTHER" id="PTHR43304">
    <property type="entry name" value="PHYTOCHROME-LIKE PROTEIN CPH1"/>
    <property type="match status" value="1"/>
</dbReference>
<dbReference type="InterPro" id="IPR013655">
    <property type="entry name" value="PAS_fold_3"/>
</dbReference>
<dbReference type="CDD" id="cd00156">
    <property type="entry name" value="REC"/>
    <property type="match status" value="1"/>
</dbReference>
<evidence type="ECO:0000259" key="10">
    <source>
        <dbReference type="PROSITE" id="PS50113"/>
    </source>
</evidence>
<dbReference type="InterPro" id="IPR003594">
    <property type="entry name" value="HATPase_dom"/>
</dbReference>
<evidence type="ECO:0000256" key="2">
    <source>
        <dbReference type="ARBA" id="ARBA00012438"/>
    </source>
</evidence>
<feature type="domain" description="Histidine kinase" evidence="7">
    <location>
        <begin position="538"/>
        <end position="729"/>
    </location>
</feature>
<dbReference type="CDD" id="cd00130">
    <property type="entry name" value="PAS"/>
    <property type="match status" value="3"/>
</dbReference>
<dbReference type="AlphaFoldDB" id="Q3ILY8"/>
<evidence type="ECO:0000256" key="6">
    <source>
        <dbReference type="PROSITE-ProRule" id="PRU00169"/>
    </source>
</evidence>
<dbReference type="KEGG" id="nph:NP_6202A"/>
<dbReference type="SUPFAM" id="SSF55874">
    <property type="entry name" value="ATPase domain of HSP90 chaperone/DNA topoisomerase II/histidine kinase"/>
    <property type="match status" value="1"/>
</dbReference>
<dbReference type="Gene3D" id="3.40.50.2300">
    <property type="match status" value="1"/>
</dbReference>
<dbReference type="InterPro" id="IPR052162">
    <property type="entry name" value="Sensor_kinase/Photoreceptor"/>
</dbReference>
<feature type="domain" description="Response regulatory" evidence="8">
    <location>
        <begin position="14"/>
        <end position="131"/>
    </location>
</feature>
<evidence type="ECO:0000313" key="12">
    <source>
        <dbReference type="Proteomes" id="UP000002698"/>
    </source>
</evidence>
<evidence type="ECO:0000313" key="11">
    <source>
        <dbReference type="EMBL" id="CAI50881.1"/>
    </source>
</evidence>
<dbReference type="Gene3D" id="3.30.450.20">
    <property type="entry name" value="PAS domain"/>
    <property type="match status" value="3"/>
</dbReference>
<accession>Q3ILY8</accession>
<dbReference type="CDD" id="cd00082">
    <property type="entry name" value="HisKA"/>
    <property type="match status" value="1"/>
</dbReference>
<dbReference type="Pfam" id="PF00512">
    <property type="entry name" value="HisKA"/>
    <property type="match status" value="1"/>
</dbReference>
<dbReference type="SMART" id="SM00086">
    <property type="entry name" value="PAC"/>
    <property type="match status" value="3"/>
</dbReference>
<evidence type="ECO:0000256" key="1">
    <source>
        <dbReference type="ARBA" id="ARBA00000085"/>
    </source>
</evidence>
<dbReference type="Gene3D" id="2.10.70.100">
    <property type="match status" value="1"/>
</dbReference>
<feature type="domain" description="PAC" evidence="10">
    <location>
        <begin position="220"/>
        <end position="272"/>
    </location>
</feature>
<dbReference type="InterPro" id="IPR036890">
    <property type="entry name" value="HATPase_C_sf"/>
</dbReference>
<dbReference type="InterPro" id="IPR000014">
    <property type="entry name" value="PAS"/>
</dbReference>
<dbReference type="InterPro" id="IPR011006">
    <property type="entry name" value="CheY-like_superfamily"/>
</dbReference>
<dbReference type="InterPro" id="IPR036097">
    <property type="entry name" value="HisK_dim/P_sf"/>
</dbReference>
<dbReference type="InterPro" id="IPR035965">
    <property type="entry name" value="PAS-like_dom_sf"/>
</dbReference>
<dbReference type="SUPFAM" id="SSF52172">
    <property type="entry name" value="CheY-like"/>
    <property type="match status" value="1"/>
</dbReference>
<dbReference type="InterPro" id="IPR000700">
    <property type="entry name" value="PAS-assoc_C"/>
</dbReference>
<dbReference type="GO" id="GO:0000155">
    <property type="term" value="F:phosphorelay sensor kinase activity"/>
    <property type="evidence" value="ECO:0007669"/>
    <property type="project" value="InterPro"/>
</dbReference>
<gene>
    <name evidence="11" type="ordered locus">NP_6202A</name>
</gene>
<dbReference type="Pfam" id="PF08447">
    <property type="entry name" value="PAS_3"/>
    <property type="match status" value="2"/>
</dbReference>
<dbReference type="HOGENOM" id="CLU_000445_114_58_2"/>
<keyword evidence="5 11" id="KW-0418">Kinase</keyword>
<evidence type="ECO:0000259" key="7">
    <source>
        <dbReference type="PROSITE" id="PS50109"/>
    </source>
</evidence>
<reference evidence="11 12" key="1">
    <citation type="journal article" date="2005" name="Genome Res.">
        <title>Living with two extremes: conclusions from the genome sequence of Natronomonas pharaonis.</title>
        <authorList>
            <person name="Falb M."/>
            <person name="Pfeiffer F."/>
            <person name="Palm P."/>
            <person name="Rodewald K."/>
            <person name="Hickmann V."/>
            <person name="Tittor J."/>
            <person name="Oesterhelt D."/>
        </authorList>
    </citation>
    <scope>NUCLEOTIDE SEQUENCE [LARGE SCALE GENOMIC DNA]</scope>
    <source>
        <strain evidence="12">ATCC 35678 / DSM 2160 / CIP 103997 / JCM 8858 / NBRC 14720 / NCIMB 2260 / Gabara</strain>
    </source>
</reference>
<dbReference type="EMBL" id="CR936258">
    <property type="protein sequence ID" value="CAI50881.1"/>
    <property type="molecule type" value="Genomic_DNA"/>
</dbReference>
<dbReference type="PROSITE" id="PS50109">
    <property type="entry name" value="HIS_KIN"/>
    <property type="match status" value="1"/>
</dbReference>